<dbReference type="GO" id="GO:0016853">
    <property type="term" value="F:isomerase activity"/>
    <property type="evidence" value="ECO:0007669"/>
    <property type="project" value="InterPro"/>
</dbReference>
<dbReference type="SUPFAM" id="SSF74650">
    <property type="entry name" value="Galactose mutarotase-like"/>
    <property type="match status" value="1"/>
</dbReference>
<dbReference type="AlphaFoldDB" id="A0A4U6QN88"/>
<dbReference type="Pfam" id="PF01263">
    <property type="entry name" value="Aldose_epim"/>
    <property type="match status" value="1"/>
</dbReference>
<dbReference type="RefSeq" id="WP_137449226.1">
    <property type="nucleotide sequence ID" value="NZ_SZZH01000001.1"/>
</dbReference>
<accession>A0A4U6QN88</accession>
<organism evidence="1 2">
    <name type="scientific">Nakamurella flava</name>
    <dbReference type="NCBI Taxonomy" id="2576308"/>
    <lineage>
        <taxon>Bacteria</taxon>
        <taxon>Bacillati</taxon>
        <taxon>Actinomycetota</taxon>
        <taxon>Actinomycetes</taxon>
        <taxon>Nakamurellales</taxon>
        <taxon>Nakamurellaceae</taxon>
        <taxon>Nakamurella</taxon>
    </lineage>
</organism>
<dbReference type="InterPro" id="IPR011013">
    <property type="entry name" value="Gal_mutarotase_sf_dom"/>
</dbReference>
<evidence type="ECO:0000313" key="1">
    <source>
        <dbReference type="EMBL" id="TKV61921.1"/>
    </source>
</evidence>
<dbReference type="GO" id="GO:0005975">
    <property type="term" value="P:carbohydrate metabolic process"/>
    <property type="evidence" value="ECO:0007669"/>
    <property type="project" value="InterPro"/>
</dbReference>
<dbReference type="Proteomes" id="UP000306985">
    <property type="component" value="Unassembled WGS sequence"/>
</dbReference>
<proteinExistence type="predicted"/>
<dbReference type="EMBL" id="SZZH01000001">
    <property type="protein sequence ID" value="TKV61921.1"/>
    <property type="molecule type" value="Genomic_DNA"/>
</dbReference>
<keyword evidence="2" id="KW-1185">Reference proteome</keyword>
<comment type="caution">
    <text evidence="1">The sequence shown here is derived from an EMBL/GenBank/DDBJ whole genome shotgun (WGS) entry which is preliminary data.</text>
</comment>
<dbReference type="GO" id="GO:0030246">
    <property type="term" value="F:carbohydrate binding"/>
    <property type="evidence" value="ECO:0007669"/>
    <property type="project" value="InterPro"/>
</dbReference>
<sequence length="310" mass="33214">MTSPRPVSGRQFEISHGGARVRVGAVAAVLREFSVDGVHFTETWPDDLVAPMGCGMVLVPWPNRVDGGRWKHGGKTQQLDLTDPGNGHATHGLLRNTPYELVTQTDSAVTLAASVYPQHGYPFTLDTSVTYSLGPDGLTVTHQIANVGDAPAPFGVGAHPYLRVGDVPAADLTLTVSAQACAPTNDRLLPEPVQPVIDGGWDLRDGRRVGELDFNLAFTDFAARDGRVEHALDAPDGTGLRLWADDVFRWLMVYTPADFPGSGPAEQRRHAVALEPMTSPANALASKVDLLIVEPGESWTGSWGLRPVGF</sequence>
<protein>
    <submittedName>
        <fullName evidence="1">Aldose epimerase</fullName>
    </submittedName>
</protein>
<dbReference type="InterPro" id="IPR014718">
    <property type="entry name" value="GH-type_carb-bd"/>
</dbReference>
<dbReference type="Gene3D" id="2.70.98.10">
    <property type="match status" value="1"/>
</dbReference>
<dbReference type="InterPro" id="IPR008183">
    <property type="entry name" value="Aldose_1/G6P_1-epimerase"/>
</dbReference>
<dbReference type="InterPro" id="IPR037480">
    <property type="entry name" value="YihR-like"/>
</dbReference>
<name>A0A4U6QN88_9ACTN</name>
<reference evidence="1 2" key="1">
    <citation type="submission" date="2019-05" db="EMBL/GenBank/DDBJ databases">
        <title>Nakamurella sp. N5BH11, whole genome shotgun sequence.</title>
        <authorList>
            <person name="Tuo L."/>
        </authorList>
    </citation>
    <scope>NUCLEOTIDE SEQUENCE [LARGE SCALE GENOMIC DNA]</scope>
    <source>
        <strain evidence="1 2">N5BH11</strain>
    </source>
</reference>
<evidence type="ECO:0000313" key="2">
    <source>
        <dbReference type="Proteomes" id="UP000306985"/>
    </source>
</evidence>
<dbReference type="OrthoDB" id="4739604at2"/>
<gene>
    <name evidence="1" type="ORF">FDO65_10405</name>
</gene>
<dbReference type="CDD" id="cd09022">
    <property type="entry name" value="Aldose_epim_Ec_YihR"/>
    <property type="match status" value="1"/>
</dbReference>